<dbReference type="InterPro" id="IPR009081">
    <property type="entry name" value="PP-bd_ACP"/>
</dbReference>
<dbReference type="Pfam" id="PF00550">
    <property type="entry name" value="PP-binding"/>
    <property type="match status" value="1"/>
</dbReference>
<dbReference type="EMBL" id="QGGY01000007">
    <property type="protein sequence ID" value="PWJ75102.1"/>
    <property type="molecule type" value="Genomic_DNA"/>
</dbReference>
<reference evidence="2 3" key="1">
    <citation type="submission" date="2018-05" db="EMBL/GenBank/DDBJ databases">
        <authorList>
            <person name="Goeker M."/>
            <person name="Huntemann M."/>
            <person name="Clum A."/>
            <person name="Pillay M."/>
            <person name="Palaniappan K."/>
            <person name="Varghese N."/>
            <person name="Mikhailova N."/>
            <person name="Stamatis D."/>
            <person name="Reddy T."/>
            <person name="Daum C."/>
            <person name="Shapiro N."/>
            <person name="Ivanova N."/>
            <person name="Kyrpides N."/>
            <person name="Woyke T."/>
        </authorList>
    </citation>
    <scope>NUCLEOTIDE SEQUENCE [LARGE SCALE GENOMIC DNA]</scope>
    <source>
        <strain evidence="2 3">DSM 26524</strain>
    </source>
</reference>
<dbReference type="Gene3D" id="1.10.1200.10">
    <property type="entry name" value="ACP-like"/>
    <property type="match status" value="1"/>
</dbReference>
<accession>A0AB73T339</accession>
<feature type="domain" description="Carrier" evidence="1">
    <location>
        <begin position="1"/>
        <end position="76"/>
    </location>
</feature>
<dbReference type="AlphaFoldDB" id="A0AB73T339"/>
<dbReference type="InterPro" id="IPR036736">
    <property type="entry name" value="ACP-like_sf"/>
</dbReference>
<protein>
    <submittedName>
        <fullName evidence="2">Phosphopantetheine binding protein</fullName>
    </submittedName>
</protein>
<keyword evidence="3" id="KW-1185">Reference proteome</keyword>
<proteinExistence type="predicted"/>
<dbReference type="RefSeq" id="WP_109626884.1">
    <property type="nucleotide sequence ID" value="NZ_CABJAT010000004.1"/>
</dbReference>
<name>A0AB73T339_9FIRM</name>
<dbReference type="PROSITE" id="PS50075">
    <property type="entry name" value="CARRIER"/>
    <property type="match status" value="1"/>
</dbReference>
<evidence type="ECO:0000313" key="2">
    <source>
        <dbReference type="EMBL" id="PWJ75102.1"/>
    </source>
</evidence>
<evidence type="ECO:0000313" key="3">
    <source>
        <dbReference type="Proteomes" id="UP000245412"/>
    </source>
</evidence>
<evidence type="ECO:0000259" key="1">
    <source>
        <dbReference type="PROSITE" id="PS50075"/>
    </source>
</evidence>
<sequence>MDERKELLEVLSEIREDVDFEDETELVSGGIIDSIDLTQIIAALDETFDVHITTGDIEPENFNSVDAMLELIHSCHMER</sequence>
<dbReference type="SUPFAM" id="SSF47336">
    <property type="entry name" value="ACP-like"/>
    <property type="match status" value="1"/>
</dbReference>
<dbReference type="Proteomes" id="UP000245412">
    <property type="component" value="Unassembled WGS sequence"/>
</dbReference>
<comment type="caution">
    <text evidence="2">The sequence shown here is derived from an EMBL/GenBank/DDBJ whole genome shotgun (WGS) entry which is preliminary data.</text>
</comment>
<gene>
    <name evidence="2" type="ORF">C7383_107109</name>
</gene>
<organism evidence="2 3">
    <name type="scientific">Murimonas intestini</name>
    <dbReference type="NCBI Taxonomy" id="1337051"/>
    <lineage>
        <taxon>Bacteria</taxon>
        <taxon>Bacillati</taxon>
        <taxon>Bacillota</taxon>
        <taxon>Clostridia</taxon>
        <taxon>Lachnospirales</taxon>
        <taxon>Lachnospiraceae</taxon>
        <taxon>Murimonas</taxon>
    </lineage>
</organism>